<dbReference type="Pfam" id="PF03358">
    <property type="entry name" value="FMN_red"/>
    <property type="match status" value="1"/>
</dbReference>
<dbReference type="EMBL" id="JALMLT010000001">
    <property type="protein sequence ID" value="MDT8757203.1"/>
    <property type="molecule type" value="Genomic_DNA"/>
</dbReference>
<comment type="caution">
    <text evidence="2">The sequence shown here is derived from an EMBL/GenBank/DDBJ whole genome shotgun (WGS) entry which is preliminary data.</text>
</comment>
<dbReference type="InterPro" id="IPR029039">
    <property type="entry name" value="Flavoprotein-like_sf"/>
</dbReference>
<evidence type="ECO:0000259" key="1">
    <source>
        <dbReference type="Pfam" id="PF03358"/>
    </source>
</evidence>
<organism evidence="2">
    <name type="scientific">Sphingomonas psychrotolerans</name>
    <dbReference type="NCBI Taxonomy" id="1327635"/>
    <lineage>
        <taxon>Bacteria</taxon>
        <taxon>Pseudomonadati</taxon>
        <taxon>Pseudomonadota</taxon>
        <taxon>Alphaproteobacteria</taxon>
        <taxon>Sphingomonadales</taxon>
        <taxon>Sphingomonadaceae</taxon>
        <taxon>Sphingomonas</taxon>
    </lineage>
</organism>
<protein>
    <submittedName>
        <fullName evidence="2">NAD(P)H-dependent oxidoreductase</fullName>
    </submittedName>
</protein>
<gene>
    <name evidence="2" type="ORF">MZO42_00695</name>
</gene>
<dbReference type="SUPFAM" id="SSF52218">
    <property type="entry name" value="Flavoproteins"/>
    <property type="match status" value="1"/>
</dbReference>
<accession>A0ABU3MYA4</accession>
<proteinExistence type="predicted"/>
<sequence>MTLCGQRQTEPASDEILPASITRPATVLGICASAKPPLGSTMRSAVRGYLLHALRPLARSSPPVQLLDLRESPLPWFDGRRPEAVDDPNVALAVHAVRSAGALLLGLPGYWSAIGGVFKNFCEVLAGPAYDLAGEPTVFAGKRVGLLVVGADAPSTSAAARQASVIMGSLGARLVAPPVEVLNPREIRSEEQLEALERALLGLAAATLVASRRGETA</sequence>
<evidence type="ECO:0000313" key="2">
    <source>
        <dbReference type="EMBL" id="MDT8757203.1"/>
    </source>
</evidence>
<dbReference type="Gene3D" id="3.40.50.360">
    <property type="match status" value="1"/>
</dbReference>
<reference evidence="2" key="1">
    <citation type="submission" date="2022-04" db="EMBL/GenBank/DDBJ databases">
        <title>Tomato heritable bacteria conferring resistance against bacterial wilt.</title>
        <authorList>
            <person name="Yin J."/>
        </authorList>
    </citation>
    <scope>NUCLEOTIDE SEQUENCE</scope>
    <source>
        <strain evidence="2">Cra20</strain>
    </source>
</reference>
<dbReference type="InterPro" id="IPR005025">
    <property type="entry name" value="FMN_Rdtase-like_dom"/>
</dbReference>
<name>A0ABU3MYA4_9SPHN</name>
<feature type="domain" description="NADPH-dependent FMN reductase-like" evidence="1">
    <location>
        <begin position="27"/>
        <end position="176"/>
    </location>
</feature>